<feature type="domain" description="IPT/TIG" evidence="5">
    <location>
        <begin position="489"/>
        <end position="565"/>
    </location>
</feature>
<dbReference type="CDD" id="cd00603">
    <property type="entry name" value="IPT_PCSR"/>
    <property type="match status" value="2"/>
</dbReference>
<accession>A0A5C1HYC2</accession>
<feature type="domain" description="IPT/TIG" evidence="5">
    <location>
        <begin position="725"/>
        <end position="801"/>
    </location>
</feature>
<feature type="domain" description="IPT/TIG" evidence="5">
    <location>
        <begin position="802"/>
        <end position="879"/>
    </location>
</feature>
<dbReference type="NCBIfam" id="TIGR04183">
    <property type="entry name" value="Por_Secre_tail"/>
    <property type="match status" value="1"/>
</dbReference>
<feature type="domain" description="IPT/TIG" evidence="5">
    <location>
        <begin position="880"/>
        <end position="960"/>
    </location>
</feature>
<dbReference type="PANTHER" id="PTHR46769:SF2">
    <property type="entry name" value="FIBROCYSTIN-L ISOFORM 2 PRECURSOR-RELATED"/>
    <property type="match status" value="1"/>
</dbReference>
<keyword evidence="2" id="KW-0677">Repeat</keyword>
<dbReference type="Gene3D" id="3.30.160.710">
    <property type="match status" value="1"/>
</dbReference>
<feature type="repeat" description="NHL" evidence="3">
    <location>
        <begin position="217"/>
        <end position="247"/>
    </location>
</feature>
<dbReference type="SUPFAM" id="SSF69318">
    <property type="entry name" value="Integrin alpha N-terminal domain"/>
    <property type="match status" value="1"/>
</dbReference>
<dbReference type="InterPro" id="IPR041286">
    <property type="entry name" value="MBG_2"/>
</dbReference>
<dbReference type="SUPFAM" id="SSF101898">
    <property type="entry name" value="NHL repeat"/>
    <property type="match status" value="1"/>
</dbReference>
<organism evidence="6 7">
    <name type="scientific">Mucilaginibacter rubeus</name>
    <dbReference type="NCBI Taxonomy" id="2027860"/>
    <lineage>
        <taxon>Bacteria</taxon>
        <taxon>Pseudomonadati</taxon>
        <taxon>Bacteroidota</taxon>
        <taxon>Sphingobacteriia</taxon>
        <taxon>Sphingobacteriales</taxon>
        <taxon>Sphingobacteriaceae</taxon>
        <taxon>Mucilaginibacter</taxon>
    </lineage>
</organism>
<proteinExistence type="predicted"/>
<dbReference type="CDD" id="cd00102">
    <property type="entry name" value="IPT"/>
    <property type="match status" value="4"/>
</dbReference>
<keyword evidence="7" id="KW-1185">Reference proteome</keyword>
<dbReference type="SUPFAM" id="SSF81296">
    <property type="entry name" value="E set domains"/>
    <property type="match status" value="14"/>
</dbReference>
<dbReference type="InterPro" id="IPR026444">
    <property type="entry name" value="Secre_tail"/>
</dbReference>
<sequence>MHKLSLLALIIGLFISAQLSAQKPNISYPGPQTLFLGKSITPIKINSTGGAIPNLIYPQFSKILSSTAVVTNFVRFPSGDIYGQLYRSILHIKPDGTYSTLAGGNQAGYVDGTGTDALFGEINNIANDAEGNLYVTEDNYRDGLNSRVRKITPAGVVTTYAQGFRAPRGIVVDANGIVYVAESAGRIMKITKDGTTSVFAGQIGNGFSNGVGASASFNNPDGLAIDKAGNLYVADYNNSMIRKITPTGLVTTIAGSGKNGDDDGIGAAATFNVPENIKVDSKGYIIITEHTGLLRKITPAGEVFTISAPYYDSNGQVIYQPISPKIALDENDNVMTCGGIFFSDGFYKINTTGYNISPALPAGLVLSQDGTISGTPSVLADAANYKIIASNASGMASTTINLKVVLSSDPPVINSFSPTAGHFDTRIIITGNFFTEATAVTIGGKKVDYFDVTPTSITTYVPAGATSGEVTVTTPRGTARLSGFSFIPPPTISSVSPLSGWKGSKITINGTGFSDVSQVYFGSYYAAFKIVSPTQIEATLQEGASGDVSISAPSGYGTFPGFTYIYPPSVSSISPASGGAGTTITINGSNFNNTTAIKFGNTNATSFKVVSPTQITAVVAAGSSNGITVTTPAGTSGSYYDFTFMPPPVITQVYPTKAGYNSTIIIYGSGLSGARVTIGGVPANISFNYESQLYVNVGYGASSGDITITTTGGTVTYPGFVLVPAPTITSFTPQTAAAGDKVIITGTNLDEVDNVSFGGISAAFKVLSPTTIEATVGYGTSGAVTVSSEGGYASLQGFVHTGPVITSFSPASAGIGESVIIKGSNFTNTSAVEFGGVPATSFTVNSPTQITAIVGTGKTGNITVTTPLGKASVAGFAHPGPVINYLTPNYAGSLSATPITITGINFTGATSVSFGGVPAASFTVTSANSITATPAATSMSGNVVVTTPQGSDKISGFTWVQAPAITSFTPASQKNGGVVTITGSNFYGNITVKFGGVPALYAYVSSPTTVTAAVGNGASGDITVSTVGGTAALTGFKYSSPTITTLTPSMAAIGQTVIIMGENLDAVQSVKFGNTDAASFKIVSSKEIDAVVGNGTSGTVSVTAPTGTANKDGFNFVYPPYIYSFTPTSGGSGTIMNINGSYLASTSEVKIGGVPATITSVTDNLITVKVGAGASGKISVKTIAGTTELDGFTWYPAPTITSVNPLKANAQTTVTINGTNFTGITQLQFGANYGNFKIVSPTQITAEPVYGESGDITITGPGGSVVFPGFTFIPVPVVSSYTKSGDASNAVVTITGNNFQDVTEVKFGGVTATSFTVLSPTSISAKPGAGATGAISVTAAGGTGTLLGYLYDTPPSIASFSPASGPIGTTVAIEGDNFSTTSQNNVVFFGPVKARVKSATKTHLEVFVPAGANNSITVINTDKKLSATSNLPFHVTNNNGGPTYSNKLDIKFKTGLGLYQIADFDGDGNPDLLIPKDDSLYILRHGADPMLSKSSFMQKVLLQTERQVLSSVVGDVDGDGKMDILFSTNPSVVLLHNTSTKGNISFEAKTLENLNGATLGTMILRDMNLDGKPDLVLYDFNIYCYPNTSNGSSISFGPLMGLQNTSSSGTISFTLTDIDGDNKPDPIGGSSYTGISVFKNNSVPGDLSSSDFPPTYFSHPGYYYMAWDMTTGDFDGDGKVDLLEDDFSNGVLLISRNKATKGTIDASSFEPAKAFANYLLTDNPMAADVDGDGKIDVVGSNTGVYYSRNQSSPGNISLALPAPLLPGTNNSSAGGVRFNDMDGDGRMDLILISNGTTLSINHNGPAVTPKITSVSPLTAKAGTKITITGEHFDETTVVKFGNKVAQSFKVDSTQTITAIVGDGETGAISIQTPNGPASFPGFVFIPAPIITSANALTDGSGTLIINGSNLTKATNVTIAGVPASAFTVNSDTKITATFAGISGDLTVTTAGGTATLAGVTVKTNLVINFPALANHTYGDGDFLLPVVSNNTAIPVTYKVDKPDAITIVNGKLHIIKAGTITITASQTGDALHNSAVEVKQLLVINKKALQVKANDQTRVFGTANPNLTFEYTGFISGEDQSKLSVQPVISTIATQQSPAGIYDIVVNGAVSDNYDFNYISGRLTITPSVTNLKIAANSVTCKGQNNGSITISAAQSANYTAAITGNSLNKTYTFNTETNISNLSPGTYNVCVTDAALANTQQCFDLVITEPKDLSVFTSVNEATEMVNITMDGGASYDIKLNGVSYKTSDNTISLPLNKGSNTLTVSTDKLCQGIIEKILNISGSLPYPNPFQNILHINIGKRVAAKATLKIYSLNTGLLKLTKDYTNQSEVISMDVSSLDKGVYSLNVVVDGKETVYKIIK</sequence>
<feature type="domain" description="IPT/TIG" evidence="5">
    <location>
        <begin position="1119"/>
        <end position="1195"/>
    </location>
</feature>
<dbReference type="InterPro" id="IPR028994">
    <property type="entry name" value="Integrin_alpha_N"/>
</dbReference>
<evidence type="ECO:0000256" key="3">
    <source>
        <dbReference type="PROSITE-ProRule" id="PRU00504"/>
    </source>
</evidence>
<dbReference type="Gene3D" id="2.60.40.10">
    <property type="entry name" value="Immunoglobulins"/>
    <property type="match status" value="15"/>
</dbReference>
<feature type="domain" description="IPT/TIG" evidence="5">
    <location>
        <begin position="1354"/>
        <end position="1436"/>
    </location>
</feature>
<dbReference type="Pfam" id="PF18676">
    <property type="entry name" value="MBG_2"/>
    <property type="match status" value="1"/>
</dbReference>
<dbReference type="Pfam" id="PF08450">
    <property type="entry name" value="SGL"/>
    <property type="match status" value="1"/>
</dbReference>
<dbReference type="PROSITE" id="PS51125">
    <property type="entry name" value="NHL"/>
    <property type="match status" value="1"/>
</dbReference>
<dbReference type="PANTHER" id="PTHR46769">
    <property type="entry name" value="POLYCYSTIC KIDNEY AND HEPATIC DISEASE 1 (AUTOSOMAL RECESSIVE)-LIKE 1"/>
    <property type="match status" value="1"/>
</dbReference>
<feature type="domain" description="IPT/TIG" evidence="5">
    <location>
        <begin position="1808"/>
        <end position="1887"/>
    </location>
</feature>
<evidence type="ECO:0000259" key="5">
    <source>
        <dbReference type="SMART" id="SM00429"/>
    </source>
</evidence>
<gene>
    <name evidence="6" type="ORF">DEO27_008865</name>
</gene>
<protein>
    <submittedName>
        <fullName evidence="6">T9SS type A sorting domain-containing protein</fullName>
    </submittedName>
</protein>
<dbReference type="OrthoDB" id="1110382at2"/>
<dbReference type="Pfam" id="PF18962">
    <property type="entry name" value="Por_Secre_tail"/>
    <property type="match status" value="1"/>
</dbReference>
<dbReference type="InterPro" id="IPR013517">
    <property type="entry name" value="FG-GAP"/>
</dbReference>
<dbReference type="KEGG" id="mrub:DEO27_008865"/>
<dbReference type="InterPro" id="IPR002909">
    <property type="entry name" value="IPT_dom"/>
</dbReference>
<dbReference type="Gene3D" id="2.120.10.30">
    <property type="entry name" value="TolB, C-terminal domain"/>
    <property type="match status" value="2"/>
</dbReference>
<name>A0A5C1HYC2_9SPHI</name>
<dbReference type="RefSeq" id="WP_112570618.1">
    <property type="nucleotide sequence ID" value="NZ_CP043450.1"/>
</dbReference>
<reference evidence="6" key="1">
    <citation type="submission" date="2019-08" db="EMBL/GenBank/DDBJ databases">
        <title>Comparative genome analysis confer to the adaptation heavy metal polluted environment.</title>
        <authorList>
            <person name="Li Y."/>
        </authorList>
    </citation>
    <scope>NUCLEOTIDE SEQUENCE [LARGE SCALE GENOMIC DNA]</scope>
    <source>
        <strain evidence="6">P1</strain>
    </source>
</reference>
<dbReference type="InterPro" id="IPR014756">
    <property type="entry name" value="Ig_E-set"/>
</dbReference>
<dbReference type="Proteomes" id="UP000251402">
    <property type="component" value="Chromosome"/>
</dbReference>
<evidence type="ECO:0000256" key="1">
    <source>
        <dbReference type="ARBA" id="ARBA00022729"/>
    </source>
</evidence>
<evidence type="ECO:0000256" key="2">
    <source>
        <dbReference type="ARBA" id="ARBA00022737"/>
    </source>
</evidence>
<dbReference type="EMBL" id="CP043450">
    <property type="protein sequence ID" value="QEM10130.1"/>
    <property type="molecule type" value="Genomic_DNA"/>
</dbReference>
<dbReference type="Pfam" id="PF13517">
    <property type="entry name" value="FG-GAP_3"/>
    <property type="match status" value="2"/>
</dbReference>
<feature type="domain" description="IPT/TIG" evidence="5">
    <location>
        <begin position="567"/>
        <end position="645"/>
    </location>
</feature>
<dbReference type="InterPro" id="IPR013783">
    <property type="entry name" value="Ig-like_fold"/>
</dbReference>
<evidence type="ECO:0000313" key="6">
    <source>
        <dbReference type="EMBL" id="QEM10130.1"/>
    </source>
</evidence>
<feature type="signal peptide" evidence="4">
    <location>
        <begin position="1"/>
        <end position="21"/>
    </location>
</feature>
<feature type="chain" id="PRO_5022747949" evidence="4">
    <location>
        <begin position="22"/>
        <end position="2362"/>
    </location>
</feature>
<dbReference type="InterPro" id="IPR013658">
    <property type="entry name" value="SGL"/>
</dbReference>
<dbReference type="InterPro" id="IPR011042">
    <property type="entry name" value="6-blade_b-propeller_TolB-like"/>
</dbReference>
<keyword evidence="1 4" id="KW-0732">Signal</keyword>
<evidence type="ECO:0000256" key="4">
    <source>
        <dbReference type="SAM" id="SignalP"/>
    </source>
</evidence>
<dbReference type="InterPro" id="IPR001258">
    <property type="entry name" value="NHL_repeat"/>
</dbReference>
<dbReference type="SMART" id="SM00429">
    <property type="entry name" value="IPT"/>
    <property type="match status" value="10"/>
</dbReference>
<dbReference type="InterPro" id="IPR052387">
    <property type="entry name" value="Fibrocystin"/>
</dbReference>
<evidence type="ECO:0000313" key="7">
    <source>
        <dbReference type="Proteomes" id="UP000251402"/>
    </source>
</evidence>
<feature type="domain" description="IPT/TIG" evidence="5">
    <location>
        <begin position="410"/>
        <end position="487"/>
    </location>
</feature>
<dbReference type="Pfam" id="PF01833">
    <property type="entry name" value="TIG"/>
    <property type="match status" value="13"/>
</dbReference>
<feature type="domain" description="IPT/TIG" evidence="5">
    <location>
        <begin position="1197"/>
        <end position="1273"/>
    </location>
</feature>